<dbReference type="Pfam" id="PF01435">
    <property type="entry name" value="Peptidase_M48"/>
    <property type="match status" value="1"/>
</dbReference>
<accession>A0ABW7FTJ9</accession>
<reference evidence="8 9" key="1">
    <citation type="submission" date="2024-08" db="EMBL/GenBank/DDBJ databases">
        <authorList>
            <person name="Lu H."/>
        </authorList>
    </citation>
    <scope>NUCLEOTIDE SEQUENCE [LARGE SCALE GENOMIC DNA]</scope>
    <source>
        <strain evidence="8 9">BYS180W</strain>
    </source>
</reference>
<keyword evidence="1 6" id="KW-0645">Protease</keyword>
<keyword evidence="9" id="KW-1185">Reference proteome</keyword>
<dbReference type="CDD" id="cd07331">
    <property type="entry name" value="M48C_Oma1_like"/>
    <property type="match status" value="1"/>
</dbReference>
<dbReference type="RefSeq" id="WP_394459115.1">
    <property type="nucleotide sequence ID" value="NZ_JBIGHZ010000002.1"/>
</dbReference>
<evidence type="ECO:0000256" key="4">
    <source>
        <dbReference type="ARBA" id="ARBA00022833"/>
    </source>
</evidence>
<proteinExistence type="inferred from homology"/>
<evidence type="ECO:0000313" key="8">
    <source>
        <dbReference type="EMBL" id="MFG6447618.1"/>
    </source>
</evidence>
<keyword evidence="4 6" id="KW-0862">Zinc</keyword>
<evidence type="ECO:0000256" key="6">
    <source>
        <dbReference type="RuleBase" id="RU003983"/>
    </source>
</evidence>
<dbReference type="Gene3D" id="3.30.2010.10">
    <property type="entry name" value="Metalloproteases ('zincins'), catalytic domain"/>
    <property type="match status" value="1"/>
</dbReference>
<evidence type="ECO:0000256" key="1">
    <source>
        <dbReference type="ARBA" id="ARBA00022670"/>
    </source>
</evidence>
<dbReference type="PANTHER" id="PTHR22726:SF1">
    <property type="entry name" value="METALLOENDOPEPTIDASE OMA1, MITOCHONDRIAL"/>
    <property type="match status" value="1"/>
</dbReference>
<comment type="similarity">
    <text evidence="6">Belongs to the peptidase M48 family.</text>
</comment>
<protein>
    <submittedName>
        <fullName evidence="8">M48 family metallopeptidase</fullName>
    </submittedName>
</protein>
<name>A0ABW7FTJ9_9BURK</name>
<evidence type="ECO:0000256" key="2">
    <source>
        <dbReference type="ARBA" id="ARBA00022723"/>
    </source>
</evidence>
<keyword evidence="5 6" id="KW-0482">Metalloprotease</keyword>
<dbReference type="InterPro" id="IPR001915">
    <property type="entry name" value="Peptidase_M48"/>
</dbReference>
<evidence type="ECO:0000259" key="7">
    <source>
        <dbReference type="Pfam" id="PF01435"/>
    </source>
</evidence>
<gene>
    <name evidence="8" type="ORF">ACG0Z6_05105</name>
</gene>
<dbReference type="EMBL" id="JBIGHZ010000002">
    <property type="protein sequence ID" value="MFG6447618.1"/>
    <property type="molecule type" value="Genomic_DNA"/>
</dbReference>
<sequence>MNAPQHAPAFTLLPEQPPHLPSAPTQGWAHCHCCTGLARPQRRHFSALLGLGAASAICPALAEPGSQEGVNVGKQSALTRLVPAEQLEAAAAQQYRTMLQEAAQQRALAPAGEPQLQRLRYIAERIIPVALPWNPRAKQWRWEVNLLGSPQLNAFCMPGGKIAFYSGILVKLQLSDDEVATIMGHEVAHALREHARERMAKTTATRVGANVISGLLGLGSLGDTLLSYGSQLLTLTFSREDESEADLVGLELSARAGYDPAAGVSLWKKMGAVNKGAPPQWLSTHPSGPSRIKDIEANLGKVQGLYERADKPQRRWGPPEAKR</sequence>
<feature type="domain" description="Peptidase M48" evidence="7">
    <location>
        <begin position="133"/>
        <end position="297"/>
    </location>
</feature>
<comment type="cofactor">
    <cofactor evidence="6">
        <name>Zn(2+)</name>
        <dbReference type="ChEBI" id="CHEBI:29105"/>
    </cofactor>
    <text evidence="6">Binds 1 zinc ion per subunit.</text>
</comment>
<dbReference type="InterPro" id="IPR051156">
    <property type="entry name" value="Mito/Outer_Membr_Metalloprot"/>
</dbReference>
<evidence type="ECO:0000256" key="3">
    <source>
        <dbReference type="ARBA" id="ARBA00022801"/>
    </source>
</evidence>
<organism evidence="8 9">
    <name type="scientific">Roseateles rivi</name>
    <dbReference type="NCBI Taxonomy" id="3299028"/>
    <lineage>
        <taxon>Bacteria</taxon>
        <taxon>Pseudomonadati</taxon>
        <taxon>Pseudomonadota</taxon>
        <taxon>Betaproteobacteria</taxon>
        <taxon>Burkholderiales</taxon>
        <taxon>Sphaerotilaceae</taxon>
        <taxon>Roseateles</taxon>
    </lineage>
</organism>
<evidence type="ECO:0000256" key="5">
    <source>
        <dbReference type="ARBA" id="ARBA00023049"/>
    </source>
</evidence>
<comment type="caution">
    <text evidence="8">The sequence shown here is derived from an EMBL/GenBank/DDBJ whole genome shotgun (WGS) entry which is preliminary data.</text>
</comment>
<dbReference type="PANTHER" id="PTHR22726">
    <property type="entry name" value="METALLOENDOPEPTIDASE OMA1"/>
    <property type="match status" value="1"/>
</dbReference>
<keyword evidence="3 6" id="KW-0378">Hydrolase</keyword>
<dbReference type="Proteomes" id="UP001606099">
    <property type="component" value="Unassembled WGS sequence"/>
</dbReference>
<keyword evidence="2" id="KW-0479">Metal-binding</keyword>
<evidence type="ECO:0000313" key="9">
    <source>
        <dbReference type="Proteomes" id="UP001606099"/>
    </source>
</evidence>